<evidence type="ECO:0000313" key="2">
    <source>
        <dbReference type="Proteomes" id="UP000009359"/>
    </source>
</evidence>
<gene>
    <name evidence="1" type="ORF">BbINS_04190</name>
</gene>
<dbReference type="RefSeq" id="WP_005767302.1">
    <property type="nucleotide sequence ID" value="NZ_AMQK01000016.1"/>
</dbReference>
<dbReference type="EMBL" id="AMQK01000016">
    <property type="protein sequence ID" value="EKS43628.1"/>
    <property type="molecule type" value="Genomic_DNA"/>
</dbReference>
<dbReference type="Pfam" id="PF07598">
    <property type="entry name" value="DUF1561"/>
    <property type="match status" value="1"/>
</dbReference>
<organism evidence="1 2">
    <name type="scientific">Bartonella bacilliformis INS</name>
    <dbReference type="NCBI Taxonomy" id="1206782"/>
    <lineage>
        <taxon>Bacteria</taxon>
        <taxon>Pseudomonadati</taxon>
        <taxon>Pseudomonadota</taxon>
        <taxon>Alphaproteobacteria</taxon>
        <taxon>Hyphomicrobiales</taxon>
        <taxon>Bartonellaceae</taxon>
        <taxon>Bartonella</taxon>
    </lineage>
</organism>
<keyword evidence="2" id="KW-1185">Reference proteome</keyword>
<comment type="caution">
    <text evidence="1">The sequence shown here is derived from an EMBL/GenBank/DDBJ whole genome shotgun (WGS) entry which is preliminary data.</text>
</comment>
<accession>A0ABN0IGB3</accession>
<name>A0ABN0IGB3_BARBA</name>
<sequence>MTQYGCNWDFLYIVKLEYIDKDTKESPESSFIFAKNIEQWKFREYTDYCPALGKRECYQCC</sequence>
<reference evidence="1 2" key="1">
    <citation type="journal article" date="2013" name="Genome Announc.">
        <title>Whole Genome Sequencing and Comparative Analysis of Bartonella bacilliformis Strain INS, the Causative Agent of Carrion's Disease.</title>
        <authorList>
            <person name="Tarazona D."/>
            <person name="Padilla C."/>
            <person name="Caceres O."/>
            <person name="Montenegro J.D."/>
            <person name="Bailon H."/>
            <person name="Ventura G."/>
            <person name="Mendoza G."/>
            <person name="Anaya E."/>
            <person name="Guio H."/>
        </authorList>
    </citation>
    <scope>NUCLEOTIDE SEQUENCE [LARGE SCALE GENOMIC DNA]</scope>
    <source>
        <strain evidence="1 2">INS</strain>
    </source>
</reference>
<protein>
    <submittedName>
        <fullName evidence="1">Uncharacterized protein</fullName>
    </submittedName>
</protein>
<proteinExistence type="predicted"/>
<dbReference type="InterPro" id="IPR011455">
    <property type="entry name" value="DUF1561"/>
</dbReference>
<evidence type="ECO:0000313" key="1">
    <source>
        <dbReference type="EMBL" id="EKS43628.1"/>
    </source>
</evidence>
<dbReference type="GeneID" id="300419321"/>
<dbReference type="Proteomes" id="UP000009359">
    <property type="component" value="Unassembled WGS sequence"/>
</dbReference>